<dbReference type="EMBL" id="CABIJS010000177">
    <property type="protein sequence ID" value="VUZ45456.1"/>
    <property type="molecule type" value="Genomic_DNA"/>
</dbReference>
<reference evidence="1 2" key="1">
    <citation type="submission" date="2019-07" db="EMBL/GenBank/DDBJ databases">
        <authorList>
            <person name="Jastrzebski P J."/>
            <person name="Paukszto L."/>
            <person name="Jastrzebski P J."/>
        </authorList>
    </citation>
    <scope>NUCLEOTIDE SEQUENCE [LARGE SCALE GENOMIC DNA]</scope>
    <source>
        <strain evidence="1 2">WMS-il1</strain>
    </source>
</reference>
<dbReference type="Proteomes" id="UP000321570">
    <property type="component" value="Unassembled WGS sequence"/>
</dbReference>
<evidence type="ECO:0000313" key="1">
    <source>
        <dbReference type="EMBL" id="VUZ45456.1"/>
    </source>
</evidence>
<dbReference type="AlphaFoldDB" id="A0A564YE13"/>
<accession>A0A564YE13</accession>
<evidence type="ECO:0000313" key="2">
    <source>
        <dbReference type="Proteomes" id="UP000321570"/>
    </source>
</evidence>
<name>A0A564YE13_HYMDI</name>
<gene>
    <name evidence="1" type="ORF">WMSIL1_LOCUS5510</name>
</gene>
<keyword evidence="2" id="KW-1185">Reference proteome</keyword>
<protein>
    <submittedName>
        <fullName evidence="1">Uncharacterized protein</fullName>
    </submittedName>
</protein>
<proteinExistence type="predicted"/>
<sequence>MAAYVKGFAQFLSSTGWIFINSSLQLPSIEVFEHPALGLFFGLFSFVKRKNHLLQIFSFTTSFL</sequence>
<organism evidence="1 2">
    <name type="scientific">Hymenolepis diminuta</name>
    <name type="common">Rat tapeworm</name>
    <dbReference type="NCBI Taxonomy" id="6216"/>
    <lineage>
        <taxon>Eukaryota</taxon>
        <taxon>Metazoa</taxon>
        <taxon>Spiralia</taxon>
        <taxon>Lophotrochozoa</taxon>
        <taxon>Platyhelminthes</taxon>
        <taxon>Cestoda</taxon>
        <taxon>Eucestoda</taxon>
        <taxon>Cyclophyllidea</taxon>
        <taxon>Hymenolepididae</taxon>
        <taxon>Hymenolepis</taxon>
    </lineage>
</organism>